<evidence type="ECO:0000313" key="2">
    <source>
        <dbReference type="Proteomes" id="UP001612415"/>
    </source>
</evidence>
<keyword evidence="2" id="KW-1185">Reference proteome</keyword>
<sequence>MGSGSACHASHQRLGSPCQTMVSASLARVTGPPPTRAVELAVRKIEDADR</sequence>
<proteinExistence type="predicted"/>
<organism evidence="1 2">
    <name type="scientific">Streptomyces cellulosae</name>
    <dbReference type="NCBI Taxonomy" id="1968"/>
    <lineage>
        <taxon>Bacteria</taxon>
        <taxon>Bacillati</taxon>
        <taxon>Actinomycetota</taxon>
        <taxon>Actinomycetes</taxon>
        <taxon>Kitasatosporales</taxon>
        <taxon>Streptomycetaceae</taxon>
        <taxon>Streptomyces</taxon>
    </lineage>
</organism>
<reference evidence="1 2" key="1">
    <citation type="submission" date="2024-10" db="EMBL/GenBank/DDBJ databases">
        <title>The Natural Products Discovery Center: Release of the First 8490 Sequenced Strains for Exploring Actinobacteria Biosynthetic Diversity.</title>
        <authorList>
            <person name="Kalkreuter E."/>
            <person name="Kautsar S.A."/>
            <person name="Yang D."/>
            <person name="Bader C.D."/>
            <person name="Teijaro C.N."/>
            <person name="Fluegel L."/>
            <person name="Davis C.M."/>
            <person name="Simpson J.R."/>
            <person name="Lauterbach L."/>
            <person name="Steele A.D."/>
            <person name="Gui C."/>
            <person name="Meng S."/>
            <person name="Li G."/>
            <person name="Viehrig K."/>
            <person name="Ye F."/>
            <person name="Su P."/>
            <person name="Kiefer A.F."/>
            <person name="Nichols A."/>
            <person name="Cepeda A.J."/>
            <person name="Yan W."/>
            <person name="Fan B."/>
            <person name="Jiang Y."/>
            <person name="Adhikari A."/>
            <person name="Zheng C.-J."/>
            <person name="Schuster L."/>
            <person name="Cowan T.M."/>
            <person name="Smanski M.J."/>
            <person name="Chevrette M.G."/>
            <person name="De Carvalho L.P.S."/>
            <person name="Shen B."/>
        </authorList>
    </citation>
    <scope>NUCLEOTIDE SEQUENCE [LARGE SCALE GENOMIC DNA]</scope>
    <source>
        <strain evidence="1 2">NPDC051599</strain>
    </source>
</reference>
<dbReference type="EMBL" id="JBITDC010000005">
    <property type="protein sequence ID" value="MFI5676363.1"/>
    <property type="molecule type" value="Genomic_DNA"/>
</dbReference>
<dbReference type="Proteomes" id="UP001612415">
    <property type="component" value="Unassembled WGS sequence"/>
</dbReference>
<name>A0ABW7Y313_STRCE</name>
<accession>A0ABW7Y313</accession>
<dbReference type="RefSeq" id="WP_398657091.1">
    <property type="nucleotide sequence ID" value="NZ_JBITDC010000005.1"/>
</dbReference>
<protein>
    <submittedName>
        <fullName evidence="1">Uncharacterized protein</fullName>
    </submittedName>
</protein>
<comment type="caution">
    <text evidence="1">The sequence shown here is derived from an EMBL/GenBank/DDBJ whole genome shotgun (WGS) entry which is preliminary data.</text>
</comment>
<gene>
    <name evidence="1" type="ORF">ACIA8P_17055</name>
</gene>
<evidence type="ECO:0000313" key="1">
    <source>
        <dbReference type="EMBL" id="MFI5676363.1"/>
    </source>
</evidence>